<evidence type="ECO:0000259" key="6">
    <source>
        <dbReference type="PROSITE" id="PS50186"/>
    </source>
</evidence>
<dbReference type="InterPro" id="IPR048255">
    <property type="entry name" value="IML1_N"/>
</dbReference>
<dbReference type="Gene3D" id="1.10.10.10">
    <property type="entry name" value="Winged helix-like DNA-binding domain superfamily/Winged helix DNA-binding domain"/>
    <property type="match status" value="1"/>
</dbReference>
<dbReference type="GO" id="GO:1904262">
    <property type="term" value="P:negative regulation of TORC1 signaling"/>
    <property type="evidence" value="ECO:0007669"/>
    <property type="project" value="TreeGrafter"/>
</dbReference>
<dbReference type="PANTHER" id="PTHR13179:SF8">
    <property type="entry name" value="GATOR COMPLEX PROTEIN DEPDC5"/>
    <property type="match status" value="1"/>
</dbReference>
<evidence type="ECO:0000256" key="3">
    <source>
        <dbReference type="ARBA" id="ARBA00018529"/>
    </source>
</evidence>
<dbReference type="InterPro" id="IPR036388">
    <property type="entry name" value="WH-like_DNA-bd_sf"/>
</dbReference>
<dbReference type="CDD" id="cd04449">
    <property type="entry name" value="DEP_DEPDC5-like"/>
    <property type="match status" value="1"/>
</dbReference>
<dbReference type="InterPro" id="IPR045838">
    <property type="entry name" value="DEPDC5_CTD"/>
</dbReference>
<evidence type="ECO:0000313" key="8">
    <source>
        <dbReference type="Proteomes" id="UP000566819"/>
    </source>
</evidence>
<dbReference type="PANTHER" id="PTHR13179">
    <property type="entry name" value="DEP DOMAIN CONTAINING PROTEIN 5"/>
    <property type="match status" value="1"/>
</dbReference>
<reference evidence="7 8" key="1">
    <citation type="submission" date="2020-03" db="EMBL/GenBank/DDBJ databases">
        <title>Draft Genome Sequence of Cudoniella acicularis.</title>
        <authorList>
            <person name="Buettner E."/>
            <person name="Kellner H."/>
        </authorList>
    </citation>
    <scope>NUCLEOTIDE SEQUENCE [LARGE SCALE GENOMIC DNA]</scope>
    <source>
        <strain evidence="7 8">DSM 108380</strain>
    </source>
</reference>
<feature type="region of interest" description="Disordered" evidence="5">
    <location>
        <begin position="1419"/>
        <end position="1438"/>
    </location>
</feature>
<evidence type="ECO:0000256" key="1">
    <source>
        <dbReference type="ARBA" id="ARBA00004148"/>
    </source>
</evidence>
<dbReference type="OrthoDB" id="39497at2759"/>
<dbReference type="Proteomes" id="UP000566819">
    <property type="component" value="Unassembled WGS sequence"/>
</dbReference>
<protein>
    <recommendedName>
        <fullName evidence="3">Vacuolar membrane-associated protein IML1</fullName>
    </recommendedName>
    <alternativeName>
        <fullName evidence="4">Vacuolar membrane-associated protein iml1</fullName>
    </alternativeName>
</protein>
<feature type="compositionally biased region" description="Gly residues" evidence="5">
    <location>
        <begin position="1524"/>
        <end position="1533"/>
    </location>
</feature>
<feature type="region of interest" description="Disordered" evidence="5">
    <location>
        <begin position="1863"/>
        <end position="1921"/>
    </location>
</feature>
<feature type="compositionally biased region" description="Basic and acidic residues" evidence="5">
    <location>
        <begin position="103"/>
        <end position="128"/>
    </location>
</feature>
<feature type="region of interest" description="Disordered" evidence="5">
    <location>
        <begin position="796"/>
        <end position="828"/>
    </location>
</feature>
<feature type="region of interest" description="Disordered" evidence="5">
    <location>
        <begin position="23"/>
        <end position="44"/>
    </location>
</feature>
<feature type="compositionally biased region" description="Polar residues" evidence="5">
    <location>
        <begin position="873"/>
        <end position="902"/>
    </location>
</feature>
<dbReference type="GO" id="GO:0010508">
    <property type="term" value="P:positive regulation of autophagy"/>
    <property type="evidence" value="ECO:0007669"/>
    <property type="project" value="TreeGrafter"/>
</dbReference>
<accession>A0A8H4RI71</accession>
<dbReference type="SUPFAM" id="SSF46785">
    <property type="entry name" value="Winged helix' DNA-binding domain"/>
    <property type="match status" value="1"/>
</dbReference>
<feature type="compositionally biased region" description="Low complexity" evidence="5">
    <location>
        <begin position="810"/>
        <end position="821"/>
    </location>
</feature>
<evidence type="ECO:0000256" key="5">
    <source>
        <dbReference type="SAM" id="MobiDB-lite"/>
    </source>
</evidence>
<dbReference type="EMBL" id="JAAMPI010000541">
    <property type="protein sequence ID" value="KAF4630527.1"/>
    <property type="molecule type" value="Genomic_DNA"/>
</dbReference>
<dbReference type="GO" id="GO:0005774">
    <property type="term" value="C:vacuolar membrane"/>
    <property type="evidence" value="ECO:0007669"/>
    <property type="project" value="UniProtKB-SubCell"/>
</dbReference>
<feature type="region of interest" description="Disordered" evidence="5">
    <location>
        <begin position="1468"/>
        <end position="1536"/>
    </location>
</feature>
<keyword evidence="8" id="KW-1185">Reference proteome</keyword>
<dbReference type="InterPro" id="IPR036390">
    <property type="entry name" value="WH_DNA-bd_sf"/>
</dbReference>
<dbReference type="Pfam" id="PF12257">
    <property type="entry name" value="IML1"/>
    <property type="match status" value="1"/>
</dbReference>
<feature type="region of interest" description="Disordered" evidence="5">
    <location>
        <begin position="103"/>
        <end position="144"/>
    </location>
</feature>
<feature type="compositionally biased region" description="Basic and acidic residues" evidence="5">
    <location>
        <begin position="798"/>
        <end position="809"/>
    </location>
</feature>
<sequence>MSTVPPSTPRRGTLRASHLRHVSNGSSDTIFNGRPVTAASESSTAQLDVPLKVPIERRCTLWIHEEVFSRDEVVLNLDLFPDVKAGELMAVMALKTDSGVRDFRDPAQASKKDSDALSATKMERERSNSHPNSPGAANGSSAKHDVDPRRRYLFIAKDMPKEMKLKQPHLEVSVAKHVADIFGLKPRSQVLVITADLDASSASHVELSFKDEYLSRSDMWRLAVGELAKKTVYKGQKILFMGTIKAQITSIYVAGRKVLSAFYSTSTKPVFRSESARFVLFIQMSREMWDFDSEGSGEIMFSKVVHGFLPALFKKWASLKAKHLVSIVLFTRVEYDTGIASELATTAHDSTYHTGIQAEGSKKPYKDFYRVVVSEMASGSWTTILYQLKREFKFFRRDISLHRIDLANATGSGPGSNTRGVLGTRIEAEPSLAMHGNVLEAINLASSQFSHDYIDRDLMRTGISVVVITPSPGLFEVDYETLRMTTETLIGNGIGIDLVCLPKMPLHSVPLFRYRNPQFSAFQEALHMKSLRSEDSTPRQTAPIFGSSFSSLNESLSPIKASLHERSRRAGSFATTTSFPSEWSYAIPHWIDVSFWTGASQDIHLGYSSAKLVKNCMKNEHTQRSHDFAVRCKMYEMEMASVMENVLTEIAVTPLQNEALFPQMILGPQEVPGKKENIQETSESAQREKVLTSLMEFVSGPSKASLDRNSSQQGRSIYKALDAFDLNVAELVEDHSDIGLNSDGKRTFKTGSEEATRKILAEDPKVFGTSFTDDHGVSKGVALMPVSIIGKTKQTAHQVEETVKSRKDSVSSTMTASSRSSPVKPPKFGRQISLGKFGFGIAAPKAATAEIQAEHANAARPMSGTIKAPDAKNPTSNTVASHLLNSAAVQAQERPSSSNSEMSRTRTESPPIEQKIEAGNLEKSSSSRPMTIKSALQSLDSTNQFKSRSMLGSLYEVHDGVGTGDGSHTLQSIRLDDAQKLYHSKLLAGSVPELPSTLSPTTALSPWLSVLNPSNPSANDVVGPSQYRRWQHVFPRPIRTKTMKWKSLCSPASVPLTTEYFPTKHQLDTEYQQKPYNISQNAEDELNEVPRTREEFLRELVGLRLSQGFQIVIGSAVAEAFGQKSLRIANMFDFDSVAEDGASVFMSMGNIIHRLSCVNETGVEVDMYVRKPTASTASSPGSAVPSAYNPAIRTTLADRYESRQVVLGKPRGEYNWNYVDSFAAGFDDEMTENLRFWRARFVLIPVERPTQTQRRQGEDNEEEVRLEGIKKLTQTWQRHRIITSSERRFQSLAARKTKDQNPLDIVYKTEDPSIVVTAELETLPLVEIGDPGTRRGQLLETERFRKAKLDIAALAEAIQASVDRGGVRMQNRRWHFRLHYNCFIGSDMTTWLIENFEDIDTREEAVELGNRLMAKDELYRPREKESSKESGKDKDKDMGIFVHVEKRHPFRDGQYFYQVTGEFAKQRPESRSGWFGSRRRDTSVPSTPISEAMNRESPRPERSRSSSNHDEKSSDSGATTPTTGAGGGPGGKGPKVVLSKVMKYDVDHRKRSYRPERINLHYDRLHNPDNCYHIRIDWMGVTAKLIEDAIESWARTAEGYGLRLVEAPIGEACTITAFHPFRSPYTIELATQPPDQQPRTYFDVNSFVPQIQASPASRHYYQKAIMKKFNFVLDIEAARNFPSNVDITYSWGRPDFKYTQYIHRSGVLLAQITDEGNFLLLANRLYNNRAAVARDTERYVKIDHERNNRISSAMYGHGFNADKPSPLDSPMLRATNNLGSPILRATSDVLGPSLAGSRIVMAVTPESIKNELESFCHNSTLLESFYKEVYDKATPPSATPPTLRSPFASSLLDSNIPTLGLPSGILARDTSPSPMRLSSMQGVASTTPQLGRRPSVQTSISGETASQDSPRGSIAESEKTV</sequence>
<evidence type="ECO:0000313" key="7">
    <source>
        <dbReference type="EMBL" id="KAF4630527.1"/>
    </source>
</evidence>
<feature type="region of interest" description="Disordered" evidence="5">
    <location>
        <begin position="858"/>
        <end position="930"/>
    </location>
</feature>
<evidence type="ECO:0000256" key="4">
    <source>
        <dbReference type="ARBA" id="ARBA00021881"/>
    </source>
</evidence>
<feature type="domain" description="DEP" evidence="6">
    <location>
        <begin position="1363"/>
        <end position="1461"/>
    </location>
</feature>
<dbReference type="PROSITE" id="PS50186">
    <property type="entry name" value="DEP"/>
    <property type="match status" value="1"/>
</dbReference>
<dbReference type="InterPro" id="IPR000591">
    <property type="entry name" value="DEP_dom"/>
</dbReference>
<evidence type="ECO:0000256" key="2">
    <source>
        <dbReference type="ARBA" id="ARBA00005643"/>
    </source>
</evidence>
<dbReference type="Pfam" id="PF19418">
    <property type="entry name" value="DEPDC5_CTD"/>
    <property type="match status" value="1"/>
</dbReference>
<comment type="similarity">
    <text evidence="2">Belongs to the IML1 family.</text>
</comment>
<dbReference type="SMART" id="SM00049">
    <property type="entry name" value="DEP"/>
    <property type="match status" value="1"/>
</dbReference>
<organism evidence="7 8">
    <name type="scientific">Cudoniella acicularis</name>
    <dbReference type="NCBI Taxonomy" id="354080"/>
    <lineage>
        <taxon>Eukaryota</taxon>
        <taxon>Fungi</taxon>
        <taxon>Dikarya</taxon>
        <taxon>Ascomycota</taxon>
        <taxon>Pezizomycotina</taxon>
        <taxon>Leotiomycetes</taxon>
        <taxon>Helotiales</taxon>
        <taxon>Tricladiaceae</taxon>
        <taxon>Cudoniella</taxon>
    </lineage>
</organism>
<dbReference type="GO" id="GO:1990130">
    <property type="term" value="C:GATOR1 complex"/>
    <property type="evidence" value="ECO:0007669"/>
    <property type="project" value="TreeGrafter"/>
</dbReference>
<feature type="compositionally biased region" description="Polar residues" evidence="5">
    <location>
        <begin position="1870"/>
        <end position="1910"/>
    </location>
</feature>
<dbReference type="Pfam" id="PF00610">
    <property type="entry name" value="DEP"/>
    <property type="match status" value="1"/>
</dbReference>
<comment type="subcellular location">
    <subcellularLocation>
        <location evidence="1">Vacuole membrane</location>
        <topology evidence="1">Peripheral membrane protein</topology>
    </subcellularLocation>
</comment>
<comment type="caution">
    <text evidence="7">The sequence shown here is derived from an EMBL/GenBank/DDBJ whole genome shotgun (WGS) entry which is preliminary data.</text>
</comment>
<gene>
    <name evidence="7" type="ORF">G7Y89_g7615</name>
</gene>
<dbReference type="InterPro" id="IPR027244">
    <property type="entry name" value="IML1"/>
</dbReference>
<dbReference type="GO" id="GO:0005096">
    <property type="term" value="F:GTPase activator activity"/>
    <property type="evidence" value="ECO:0007669"/>
    <property type="project" value="InterPro"/>
</dbReference>
<feature type="compositionally biased region" description="Basic and acidic residues" evidence="5">
    <location>
        <begin position="1493"/>
        <end position="1514"/>
    </location>
</feature>
<proteinExistence type="inferred from homology"/>
<name>A0A8H4RI71_9HELO</name>
<dbReference type="GO" id="GO:0035556">
    <property type="term" value="P:intracellular signal transduction"/>
    <property type="evidence" value="ECO:0007669"/>
    <property type="project" value="InterPro"/>
</dbReference>